<feature type="transmembrane region" description="Helical" evidence="9">
    <location>
        <begin position="532"/>
        <end position="555"/>
    </location>
</feature>
<keyword evidence="8" id="KW-0129">CBS domain</keyword>
<dbReference type="InterPro" id="IPR006669">
    <property type="entry name" value="MgtE_transporter"/>
</dbReference>
<dbReference type="InterPro" id="IPR006667">
    <property type="entry name" value="SLC41_membr_dom"/>
</dbReference>
<evidence type="ECO:0000256" key="10">
    <source>
        <dbReference type="SAM" id="MobiDB-lite"/>
    </source>
</evidence>
<dbReference type="EMBL" id="RBIG01000001">
    <property type="protein sequence ID" value="RKQ72772.1"/>
    <property type="molecule type" value="Genomic_DNA"/>
</dbReference>
<dbReference type="InterPro" id="IPR038076">
    <property type="entry name" value="MgtE_N_sf"/>
</dbReference>
<dbReference type="Proteomes" id="UP000277424">
    <property type="component" value="Unassembled WGS sequence"/>
</dbReference>
<keyword evidence="4 9" id="KW-0812">Transmembrane</keyword>
<dbReference type="InterPro" id="IPR006668">
    <property type="entry name" value="Mg_transptr_MgtE_intracell_dom"/>
</dbReference>
<dbReference type="SUPFAM" id="SSF54631">
    <property type="entry name" value="CBS-domain pair"/>
    <property type="match status" value="1"/>
</dbReference>
<dbReference type="SUPFAM" id="SSF158791">
    <property type="entry name" value="MgtE N-terminal domain-like"/>
    <property type="match status" value="1"/>
</dbReference>
<dbReference type="PANTHER" id="PTHR43773:SF1">
    <property type="entry name" value="MAGNESIUM TRANSPORTER MGTE"/>
    <property type="match status" value="1"/>
</dbReference>
<keyword evidence="7 9" id="KW-0472">Membrane</keyword>
<gene>
    <name evidence="12" type="ORF">BCL74_0541</name>
</gene>
<feature type="transmembrane region" description="Helical" evidence="9">
    <location>
        <begin position="394"/>
        <end position="414"/>
    </location>
</feature>
<feature type="compositionally biased region" description="Basic and acidic residues" evidence="10">
    <location>
        <begin position="1"/>
        <end position="11"/>
    </location>
</feature>
<comment type="caution">
    <text evidence="12">The sequence shown here is derived from an EMBL/GenBank/DDBJ whole genome shotgun (WGS) entry which is preliminary data.</text>
</comment>
<evidence type="ECO:0000259" key="11">
    <source>
        <dbReference type="PROSITE" id="PS51371"/>
    </source>
</evidence>
<keyword evidence="9" id="KW-1003">Cell membrane</keyword>
<dbReference type="InterPro" id="IPR046342">
    <property type="entry name" value="CBS_dom_sf"/>
</dbReference>
<evidence type="ECO:0000256" key="3">
    <source>
        <dbReference type="ARBA" id="ARBA00022448"/>
    </source>
</evidence>
<keyword evidence="6 9" id="KW-1133">Transmembrane helix</keyword>
<keyword evidence="5 9" id="KW-0460">Magnesium</keyword>
<dbReference type="GO" id="GO:0046872">
    <property type="term" value="F:metal ion binding"/>
    <property type="evidence" value="ECO:0007669"/>
    <property type="project" value="UniProtKB-KW"/>
</dbReference>
<keyword evidence="9" id="KW-0479">Metal-binding</keyword>
<dbReference type="Gene3D" id="1.10.357.20">
    <property type="entry name" value="SLC41 divalent cation transporters, integral membrane domain"/>
    <property type="match status" value="1"/>
</dbReference>
<feature type="transmembrane region" description="Helical" evidence="9">
    <location>
        <begin position="420"/>
        <end position="447"/>
    </location>
</feature>
<dbReference type="SMART" id="SM00116">
    <property type="entry name" value="CBS"/>
    <property type="match status" value="2"/>
</dbReference>
<proteinExistence type="inferred from homology"/>
<feature type="transmembrane region" description="Helical" evidence="9">
    <location>
        <begin position="496"/>
        <end position="520"/>
    </location>
</feature>
<accession>A0A420WPC2</accession>
<feature type="domain" description="CBS" evidence="11">
    <location>
        <begin position="313"/>
        <end position="369"/>
    </location>
</feature>
<dbReference type="SMART" id="SM00924">
    <property type="entry name" value="MgtE_N"/>
    <property type="match status" value="1"/>
</dbReference>
<dbReference type="CDD" id="cd04606">
    <property type="entry name" value="CBS_pair_Mg_transporter"/>
    <property type="match status" value="1"/>
</dbReference>
<dbReference type="Gene3D" id="1.25.60.10">
    <property type="entry name" value="MgtE N-terminal domain-like"/>
    <property type="match status" value="1"/>
</dbReference>
<feature type="region of interest" description="Disordered" evidence="10">
    <location>
        <begin position="1"/>
        <end position="103"/>
    </location>
</feature>
<comment type="similarity">
    <text evidence="2 9">Belongs to the SLC41A transporter family.</text>
</comment>
<dbReference type="SUPFAM" id="SSF161093">
    <property type="entry name" value="MgtE membrane domain-like"/>
    <property type="match status" value="1"/>
</dbReference>
<dbReference type="RefSeq" id="WP_008944881.1">
    <property type="nucleotide sequence ID" value="NZ_RBIG01000001.1"/>
</dbReference>
<evidence type="ECO:0000313" key="13">
    <source>
        <dbReference type="Proteomes" id="UP000277424"/>
    </source>
</evidence>
<evidence type="ECO:0000256" key="8">
    <source>
        <dbReference type="PROSITE-ProRule" id="PRU00703"/>
    </source>
</evidence>
<name>A0A420WPC2_9PROT</name>
<dbReference type="GO" id="GO:0015095">
    <property type="term" value="F:magnesium ion transmembrane transporter activity"/>
    <property type="evidence" value="ECO:0007669"/>
    <property type="project" value="UniProtKB-UniRule"/>
</dbReference>
<organism evidence="12 13">
    <name type="scientific">Oceanibaculum indicum</name>
    <dbReference type="NCBI Taxonomy" id="526216"/>
    <lineage>
        <taxon>Bacteria</taxon>
        <taxon>Pseudomonadati</taxon>
        <taxon>Pseudomonadota</taxon>
        <taxon>Alphaproteobacteria</taxon>
        <taxon>Rhodospirillales</taxon>
        <taxon>Oceanibaculaceae</taxon>
        <taxon>Oceanibaculum</taxon>
    </lineage>
</organism>
<dbReference type="Gene3D" id="3.10.580.10">
    <property type="entry name" value="CBS-domain"/>
    <property type="match status" value="1"/>
</dbReference>
<evidence type="ECO:0000313" key="12">
    <source>
        <dbReference type="EMBL" id="RKQ72772.1"/>
    </source>
</evidence>
<evidence type="ECO:0000256" key="9">
    <source>
        <dbReference type="RuleBase" id="RU362011"/>
    </source>
</evidence>
<comment type="subcellular location">
    <subcellularLocation>
        <location evidence="9">Cell membrane</location>
        <topology evidence="9">Multi-pass membrane protein</topology>
    </subcellularLocation>
    <subcellularLocation>
        <location evidence="1">Membrane</location>
        <topology evidence="1">Multi-pass membrane protein</topology>
    </subcellularLocation>
</comment>
<dbReference type="PANTHER" id="PTHR43773">
    <property type="entry name" value="MAGNESIUM TRANSPORTER MGTE"/>
    <property type="match status" value="1"/>
</dbReference>
<evidence type="ECO:0000256" key="6">
    <source>
        <dbReference type="ARBA" id="ARBA00022989"/>
    </source>
</evidence>
<sequence length="556" mass="59675">MTEPDQKREEQPAGTSAAPDVDTLAETMTAAVPPPEAVQPPHEPEDGPSTLSAEATDAALEAEEALEALAEAEAAEEEAGGETVPGGQAAETAATVQDEAAPPTVSLETLKRFVLTPKLERKVAKAIDEEKLKKAGKLARRLHAADLADLLERLSYEQRAILLEVLREGFDPEVLPYLDENVRDDVIEILGPEAVGRAIAELDSDDAIAIIEDLEDAEKQAILEAVEPTGRALLEEGLTFPEYSAGRLMQRELVAVPSHWTVGQTIDFMRTNPNLPDDFYEIFVVDPRFRPIGLVSLGKLLHNKRPIRLRDIMSGDFVRLQAETPQEEVAHLFRQYGLVSAPVVNDSGRLLGRVTVDDVVDIVDEEAEEDILRLGGVSESDLQSNVLETTKQRFLWLLINLGTAIMASGVIAIFEATIAQVVALAVLMPIVASMGGNAGTQTVTVVVRALAMRDLSTSNALRVIWKEALVGLLNGVLFAVLIGAIAAFWFEPLIGAVIAAAMVINMLVAGLSGALIPIGLERLKIDPAVASSVFLTTVTDVIGFFAFLGLAAAFVL</sequence>
<protein>
    <recommendedName>
        <fullName evidence="9">Magnesium transporter MgtE</fullName>
    </recommendedName>
</protein>
<keyword evidence="3 9" id="KW-0813">Transport</keyword>
<comment type="subunit">
    <text evidence="9">Homodimer.</text>
</comment>
<evidence type="ECO:0000256" key="1">
    <source>
        <dbReference type="ARBA" id="ARBA00004141"/>
    </source>
</evidence>
<evidence type="ECO:0000256" key="4">
    <source>
        <dbReference type="ARBA" id="ARBA00022692"/>
    </source>
</evidence>
<dbReference type="InterPro" id="IPR000644">
    <property type="entry name" value="CBS_dom"/>
</dbReference>
<evidence type="ECO:0000256" key="7">
    <source>
        <dbReference type="ARBA" id="ARBA00023136"/>
    </source>
</evidence>
<dbReference type="PROSITE" id="PS51371">
    <property type="entry name" value="CBS"/>
    <property type="match status" value="1"/>
</dbReference>
<dbReference type="GO" id="GO:0005886">
    <property type="term" value="C:plasma membrane"/>
    <property type="evidence" value="ECO:0007669"/>
    <property type="project" value="UniProtKB-SubCell"/>
</dbReference>
<dbReference type="Pfam" id="PF01769">
    <property type="entry name" value="MgtE"/>
    <property type="match status" value="1"/>
</dbReference>
<evidence type="ECO:0000256" key="2">
    <source>
        <dbReference type="ARBA" id="ARBA00009749"/>
    </source>
</evidence>
<evidence type="ECO:0000256" key="5">
    <source>
        <dbReference type="ARBA" id="ARBA00022842"/>
    </source>
</evidence>
<reference evidence="12 13" key="1">
    <citation type="submission" date="2018-10" db="EMBL/GenBank/DDBJ databases">
        <title>Comparative analysis of microorganisms from saline springs in Andes Mountain Range, Colombia.</title>
        <authorList>
            <person name="Rubin E."/>
        </authorList>
    </citation>
    <scope>NUCLEOTIDE SEQUENCE [LARGE SCALE GENOMIC DNA]</scope>
    <source>
        <strain evidence="12 13">USBA 36</strain>
    </source>
</reference>
<dbReference type="NCBIfam" id="TIGR00400">
    <property type="entry name" value="mgtE"/>
    <property type="match status" value="1"/>
</dbReference>
<feature type="transmembrane region" description="Helical" evidence="9">
    <location>
        <begin position="468"/>
        <end position="490"/>
    </location>
</feature>
<dbReference type="Pfam" id="PF03448">
    <property type="entry name" value="MgtE_N"/>
    <property type="match status" value="1"/>
</dbReference>
<dbReference type="AlphaFoldDB" id="A0A420WPC2"/>
<dbReference type="Pfam" id="PF00571">
    <property type="entry name" value="CBS"/>
    <property type="match status" value="2"/>
</dbReference>
<dbReference type="InterPro" id="IPR036739">
    <property type="entry name" value="SLC41_membr_dom_sf"/>
</dbReference>
<comment type="function">
    <text evidence="9">Acts as a magnesium transporter.</text>
</comment>